<reference evidence="2 3" key="1">
    <citation type="submission" date="2021-06" db="EMBL/GenBank/DDBJ databases">
        <title>Caerostris darwini draft genome.</title>
        <authorList>
            <person name="Kono N."/>
            <person name="Arakawa K."/>
        </authorList>
    </citation>
    <scope>NUCLEOTIDE SEQUENCE [LARGE SCALE GENOMIC DNA]</scope>
</reference>
<sequence length="230" mass="25776">MPELVREIPIVLKLGDKSPFQSGSTSDLNASVTDNPGRLDQCAEGSSEFLLHTEPCYKSFNQNSETVEKDSKNLSCCIGFTHFFPSQENEHNNRLPEPIDTTPFPSTPLQTQTPSVPHPERNTPLIISPITTLTPLKKKSIGENEVIRFFPRFVCLLLFGSVLITLKIRLPVAWKIFRFSSALSPVTAVLKPGAYWPPETHILNNRVHTHNSGMKQPWSSKKDNPNKCLD</sequence>
<accession>A0AAV4M6S6</accession>
<proteinExistence type="predicted"/>
<feature type="compositionally biased region" description="Polar residues" evidence="1">
    <location>
        <begin position="210"/>
        <end position="219"/>
    </location>
</feature>
<comment type="caution">
    <text evidence="2">The sequence shown here is derived from an EMBL/GenBank/DDBJ whole genome shotgun (WGS) entry which is preliminary data.</text>
</comment>
<keyword evidence="3" id="KW-1185">Reference proteome</keyword>
<feature type="region of interest" description="Disordered" evidence="1">
    <location>
        <begin position="209"/>
        <end position="230"/>
    </location>
</feature>
<feature type="compositionally biased region" description="Basic and acidic residues" evidence="1">
    <location>
        <begin position="220"/>
        <end position="230"/>
    </location>
</feature>
<gene>
    <name evidence="2" type="ORF">CDAR_167641</name>
</gene>
<organism evidence="2 3">
    <name type="scientific">Caerostris darwini</name>
    <dbReference type="NCBI Taxonomy" id="1538125"/>
    <lineage>
        <taxon>Eukaryota</taxon>
        <taxon>Metazoa</taxon>
        <taxon>Ecdysozoa</taxon>
        <taxon>Arthropoda</taxon>
        <taxon>Chelicerata</taxon>
        <taxon>Arachnida</taxon>
        <taxon>Araneae</taxon>
        <taxon>Araneomorphae</taxon>
        <taxon>Entelegynae</taxon>
        <taxon>Araneoidea</taxon>
        <taxon>Araneidae</taxon>
        <taxon>Caerostris</taxon>
    </lineage>
</organism>
<dbReference type="EMBL" id="BPLQ01000159">
    <property type="protein sequence ID" value="GIX68167.1"/>
    <property type="molecule type" value="Genomic_DNA"/>
</dbReference>
<evidence type="ECO:0000256" key="1">
    <source>
        <dbReference type="SAM" id="MobiDB-lite"/>
    </source>
</evidence>
<evidence type="ECO:0000313" key="2">
    <source>
        <dbReference type="EMBL" id="GIX68167.1"/>
    </source>
</evidence>
<dbReference type="Proteomes" id="UP001054837">
    <property type="component" value="Unassembled WGS sequence"/>
</dbReference>
<protein>
    <submittedName>
        <fullName evidence="2">Uncharacterized protein</fullName>
    </submittedName>
</protein>
<dbReference type="AlphaFoldDB" id="A0AAV4M6S6"/>
<evidence type="ECO:0000313" key="3">
    <source>
        <dbReference type="Proteomes" id="UP001054837"/>
    </source>
</evidence>
<name>A0AAV4M6S6_9ARAC</name>